<dbReference type="AlphaFoldDB" id="A0A6C9XMU1"/>
<dbReference type="Pfam" id="PF18602">
    <property type="entry name" value="Rap1a"/>
    <property type="match status" value="1"/>
</dbReference>
<dbReference type="InterPro" id="IPR041238">
    <property type="entry name" value="Rap1a"/>
</dbReference>
<gene>
    <name evidence="1" type="ORF">GP979_03540</name>
</gene>
<organism evidence="1 2">
    <name type="scientific">Escherichia coli</name>
    <dbReference type="NCBI Taxonomy" id="562"/>
    <lineage>
        <taxon>Bacteria</taxon>
        <taxon>Pseudomonadati</taxon>
        <taxon>Pseudomonadota</taxon>
        <taxon>Gammaproteobacteria</taxon>
        <taxon>Enterobacterales</taxon>
        <taxon>Enterobacteriaceae</taxon>
        <taxon>Escherichia</taxon>
    </lineage>
</organism>
<reference evidence="1 2" key="1">
    <citation type="submission" date="2019-12" db="EMBL/GenBank/DDBJ databases">
        <title>Enteriobacteria Tanzani isolates_8377-8380.</title>
        <authorList>
            <person name="Subbiah M."/>
            <person name="Call D."/>
        </authorList>
    </citation>
    <scope>NUCLEOTIDE SEQUENCE [LARGE SCALE GENOMIC DNA]</scope>
    <source>
        <strain evidence="1 2">8379wE6</strain>
    </source>
</reference>
<dbReference type="Gene3D" id="1.10.890.40">
    <property type="match status" value="1"/>
</dbReference>
<protein>
    <submittedName>
        <fullName evidence="1">Uncharacterized protein</fullName>
    </submittedName>
</protein>
<name>A0A6C9XMU1_ECOLX</name>
<comment type="caution">
    <text evidence="1">The sequence shown here is derived from an EMBL/GenBank/DDBJ whole genome shotgun (WGS) entry which is preliminary data.</text>
</comment>
<evidence type="ECO:0000313" key="1">
    <source>
        <dbReference type="EMBL" id="MWR87396.1"/>
    </source>
</evidence>
<dbReference type="Proteomes" id="UP000436482">
    <property type="component" value="Unassembled WGS sequence"/>
</dbReference>
<evidence type="ECO:0000313" key="2">
    <source>
        <dbReference type="Proteomes" id="UP000436482"/>
    </source>
</evidence>
<accession>A0A6C9XMU1</accession>
<dbReference type="EMBL" id="WTQQ01000020">
    <property type="protein sequence ID" value="MWR87396.1"/>
    <property type="molecule type" value="Genomic_DNA"/>
</dbReference>
<sequence length="111" mass="12328">MRFLSLFLLAVVSSSSAELRELQTGNDLLYNIQQGKKGDDFSSLYITGYLRGVTDSLILIGSLCPPDGVDMYQYTDIVEKYLNKNPESRNENAVILTALAVGKTFPCKKNQ</sequence>
<dbReference type="RefSeq" id="WP_032274930.1">
    <property type="nucleotide sequence ID" value="NZ_AP027487.1"/>
</dbReference>
<proteinExistence type="predicted"/>